<dbReference type="Pfam" id="PF12850">
    <property type="entry name" value="Metallophos_2"/>
    <property type="match status" value="1"/>
</dbReference>
<dbReference type="SUPFAM" id="SSF56300">
    <property type="entry name" value="Metallo-dependent phosphatases"/>
    <property type="match status" value="1"/>
</dbReference>
<dbReference type="PANTHER" id="PTHR42850">
    <property type="entry name" value="METALLOPHOSPHOESTERASE"/>
    <property type="match status" value="1"/>
</dbReference>
<sequence length="241" mass="27208">MRYGIYSDIHGNLEALEAVLEVFLHERVDKYICGGDVVGYGANPKECLEKVLELDSMLVAGNHDYAIAGKLKIDYFNQHARQAVMWTREQLSKKYKDFLASVDMVQKLDNKLTLVHSTLSFPELFDYIQTGYDAHLSLEILDTPICFYGHSHVPVAFFEGHAVTFSMDDEIDVNPDSKVLVNVGSVGQPRDGNPLASCCVYDDELGKVWIHRVEYDIDTAVEKIMHAGLPEILAKRLYYGK</sequence>
<evidence type="ECO:0000256" key="1">
    <source>
        <dbReference type="ARBA" id="ARBA00008950"/>
    </source>
</evidence>
<gene>
    <name evidence="3" type="ORF">UABAM_06627</name>
</gene>
<evidence type="ECO:0000259" key="2">
    <source>
        <dbReference type="Pfam" id="PF12850"/>
    </source>
</evidence>
<dbReference type="PIRSF" id="PIRSF000883">
    <property type="entry name" value="Pesterase_MJ0912"/>
    <property type="match status" value="1"/>
</dbReference>
<dbReference type="RefSeq" id="WP_152021829.1">
    <property type="nucleotide sequence ID" value="NZ_AP019860.1"/>
</dbReference>
<dbReference type="InterPro" id="IPR011152">
    <property type="entry name" value="Pesterase_MJ0912"/>
</dbReference>
<name>A0A5S9F6T0_UABAM</name>
<dbReference type="Proteomes" id="UP000326354">
    <property type="component" value="Chromosome"/>
</dbReference>
<dbReference type="GO" id="GO:0016791">
    <property type="term" value="F:phosphatase activity"/>
    <property type="evidence" value="ECO:0007669"/>
    <property type="project" value="TreeGrafter"/>
</dbReference>
<dbReference type="Gene3D" id="3.60.21.10">
    <property type="match status" value="1"/>
</dbReference>
<dbReference type="AlphaFoldDB" id="A0A5S9F6T0"/>
<reference evidence="3 4" key="1">
    <citation type="submission" date="2019-08" db="EMBL/GenBank/DDBJ databases">
        <title>Complete genome sequence of Candidatus Uab amorphum.</title>
        <authorList>
            <person name="Shiratori T."/>
            <person name="Suzuki S."/>
            <person name="Kakizawa Y."/>
            <person name="Ishida K."/>
        </authorList>
    </citation>
    <scope>NUCLEOTIDE SEQUENCE [LARGE SCALE GENOMIC DNA]</scope>
    <source>
        <strain evidence="3 4">SRT547</strain>
    </source>
</reference>
<dbReference type="KEGG" id="uam:UABAM_06627"/>
<dbReference type="OrthoDB" id="9800565at2"/>
<proteinExistence type="inferred from homology"/>
<dbReference type="InterPro" id="IPR024654">
    <property type="entry name" value="Calcineurin-like_PHP_lpxH"/>
</dbReference>
<protein>
    <submittedName>
        <fullName evidence="3">Serine/threonine protein phosphatase</fullName>
    </submittedName>
</protein>
<comment type="similarity">
    <text evidence="1">Belongs to the metallophosphoesterase superfamily. YfcE family.</text>
</comment>
<accession>A0A5S9F6T0</accession>
<dbReference type="PANTHER" id="PTHR42850:SF2">
    <property type="entry name" value="BLL5683 PROTEIN"/>
    <property type="match status" value="1"/>
</dbReference>
<dbReference type="GO" id="GO:0005737">
    <property type="term" value="C:cytoplasm"/>
    <property type="evidence" value="ECO:0007669"/>
    <property type="project" value="TreeGrafter"/>
</dbReference>
<dbReference type="EMBL" id="AP019860">
    <property type="protein sequence ID" value="BBM88206.1"/>
    <property type="molecule type" value="Genomic_DNA"/>
</dbReference>
<dbReference type="InterPro" id="IPR029052">
    <property type="entry name" value="Metallo-depent_PP-like"/>
</dbReference>
<evidence type="ECO:0000313" key="4">
    <source>
        <dbReference type="Proteomes" id="UP000326354"/>
    </source>
</evidence>
<evidence type="ECO:0000313" key="3">
    <source>
        <dbReference type="EMBL" id="BBM88206.1"/>
    </source>
</evidence>
<keyword evidence="4" id="KW-1185">Reference proteome</keyword>
<organism evidence="3 4">
    <name type="scientific">Uabimicrobium amorphum</name>
    <dbReference type="NCBI Taxonomy" id="2596890"/>
    <lineage>
        <taxon>Bacteria</taxon>
        <taxon>Pseudomonadati</taxon>
        <taxon>Planctomycetota</taxon>
        <taxon>Candidatus Uabimicrobiia</taxon>
        <taxon>Candidatus Uabimicrobiales</taxon>
        <taxon>Candidatus Uabimicrobiaceae</taxon>
        <taxon>Candidatus Uabimicrobium</taxon>
    </lineage>
</organism>
<dbReference type="InterPro" id="IPR050126">
    <property type="entry name" value="Ap4A_hydrolase"/>
</dbReference>
<feature type="domain" description="Calcineurin-like phosphoesterase" evidence="2">
    <location>
        <begin position="1"/>
        <end position="201"/>
    </location>
</feature>